<accession>A0A370DC99</accession>
<proteinExistence type="predicted"/>
<gene>
    <name evidence="2" type="ORF">DIZ79_18255</name>
</gene>
<protein>
    <submittedName>
        <fullName evidence="2">Uncharacterized protein</fullName>
    </submittedName>
</protein>
<name>A0A370DC99_9GAMM</name>
<evidence type="ECO:0000313" key="3">
    <source>
        <dbReference type="Proteomes" id="UP000255508"/>
    </source>
</evidence>
<dbReference type="Proteomes" id="UP000255508">
    <property type="component" value="Unassembled WGS sequence"/>
</dbReference>
<sequence length="205" mass="23542">MTRQREDSMSIVFRDLLMLLALLMLTLVVLLIPLIEVKQETTQTEIEKAAGDMIAEISWTSDSPADIDLWTDAPGEEKVGYSMPFGKIFNLVRDDLGRDVDYSGLNYEFSFSRGIPDGRYRFSIVYYTDNGQGETPVDVRISIRHRQGKLMIPIYEDVMTLDYPGQEKGVVTFTMEDKKLLPDSRSFEPFDIFHSTMMQSRTKNK</sequence>
<comment type="caution">
    <text evidence="2">The sequence shown here is derived from an EMBL/GenBank/DDBJ whole genome shotgun (WGS) entry which is preliminary data.</text>
</comment>
<evidence type="ECO:0000256" key="1">
    <source>
        <dbReference type="SAM" id="Phobius"/>
    </source>
</evidence>
<keyword evidence="1" id="KW-0472">Membrane</keyword>
<organism evidence="2 3">
    <name type="scientific">endosymbiont of Lamellibrachia luymesi</name>
    <dbReference type="NCBI Taxonomy" id="2200907"/>
    <lineage>
        <taxon>Bacteria</taxon>
        <taxon>Pseudomonadati</taxon>
        <taxon>Pseudomonadota</taxon>
        <taxon>Gammaproteobacteria</taxon>
        <taxon>sulfur-oxidizing symbionts</taxon>
    </lineage>
</organism>
<reference evidence="2 3" key="1">
    <citation type="journal article" date="2018" name="ISME J.">
        <title>Endosymbiont genomes yield clues of tubeworm success.</title>
        <authorList>
            <person name="Li Y."/>
            <person name="Liles M.R."/>
            <person name="Halanych K.M."/>
        </authorList>
    </citation>
    <scope>NUCLEOTIDE SEQUENCE [LARGE SCALE GENOMIC DNA]</scope>
    <source>
        <strain evidence="2">A1422</strain>
    </source>
</reference>
<dbReference type="AlphaFoldDB" id="A0A370DC99"/>
<feature type="transmembrane region" description="Helical" evidence="1">
    <location>
        <begin position="12"/>
        <end position="35"/>
    </location>
</feature>
<keyword evidence="1" id="KW-1133">Transmembrane helix</keyword>
<evidence type="ECO:0000313" key="2">
    <source>
        <dbReference type="EMBL" id="RDH81796.1"/>
    </source>
</evidence>
<dbReference type="EMBL" id="QFXD01000325">
    <property type="protein sequence ID" value="RDH81796.1"/>
    <property type="molecule type" value="Genomic_DNA"/>
</dbReference>
<keyword evidence="1" id="KW-0812">Transmembrane</keyword>